<evidence type="ECO:0000259" key="5">
    <source>
        <dbReference type="PROSITE" id="PS50995"/>
    </source>
</evidence>
<dbReference type="PANTHER" id="PTHR33164">
    <property type="entry name" value="TRANSCRIPTIONAL REGULATOR, MARR FAMILY"/>
    <property type="match status" value="1"/>
</dbReference>
<dbReference type="EMBL" id="BMEA01000001">
    <property type="protein sequence ID" value="GGB77476.1"/>
    <property type="molecule type" value="Genomic_DNA"/>
</dbReference>
<dbReference type="InterPro" id="IPR036390">
    <property type="entry name" value="WH_DNA-bd_sf"/>
</dbReference>
<protein>
    <recommendedName>
        <fullName evidence="5">HTH marR-type domain-containing protein</fullName>
    </recommendedName>
</protein>
<dbReference type="PROSITE" id="PS01117">
    <property type="entry name" value="HTH_MARR_1"/>
    <property type="match status" value="1"/>
</dbReference>
<accession>A0A8H9KSE7</accession>
<keyword evidence="1" id="KW-0805">Transcription regulation</keyword>
<evidence type="ECO:0000313" key="7">
    <source>
        <dbReference type="Proteomes" id="UP000628079"/>
    </source>
</evidence>
<dbReference type="AlphaFoldDB" id="A0A8H9KSE7"/>
<dbReference type="SUPFAM" id="SSF46785">
    <property type="entry name" value="Winged helix' DNA-binding domain"/>
    <property type="match status" value="1"/>
</dbReference>
<dbReference type="GO" id="GO:0003677">
    <property type="term" value="F:DNA binding"/>
    <property type="evidence" value="ECO:0007669"/>
    <property type="project" value="UniProtKB-KW"/>
</dbReference>
<feature type="domain" description="HTH marR-type" evidence="5">
    <location>
        <begin position="2"/>
        <end position="134"/>
    </location>
</feature>
<dbReference type="GO" id="GO:0003700">
    <property type="term" value="F:DNA-binding transcription factor activity"/>
    <property type="evidence" value="ECO:0007669"/>
    <property type="project" value="InterPro"/>
</dbReference>
<dbReference type="InterPro" id="IPR039422">
    <property type="entry name" value="MarR/SlyA-like"/>
</dbReference>
<dbReference type="PRINTS" id="PR00598">
    <property type="entry name" value="HTHMARR"/>
</dbReference>
<evidence type="ECO:0000313" key="6">
    <source>
        <dbReference type="EMBL" id="GGB77476.1"/>
    </source>
</evidence>
<dbReference type="Proteomes" id="UP000628079">
    <property type="component" value="Unassembled WGS sequence"/>
</dbReference>
<dbReference type="InterPro" id="IPR011991">
    <property type="entry name" value="ArsR-like_HTH"/>
</dbReference>
<name>A0A8H9KSE7_9MICO</name>
<evidence type="ECO:0000256" key="4">
    <source>
        <dbReference type="SAM" id="MobiDB-lite"/>
    </source>
</evidence>
<feature type="region of interest" description="Disordered" evidence="4">
    <location>
        <begin position="140"/>
        <end position="163"/>
    </location>
</feature>
<sequence>MRSSFGDSLVRAMKLMGAVKQRAPRVHPQVDPVGYPLMFNLAGDPRRVSEIAERVHLDISTVSRQVSALVAQGYVSRVADPRDGRAHMLTLTDAGRELLTTLRDRRNAWLGEVTSEWSEDDIATFDTLLRRFAEDVEAHPLFTPRDPSVRDATSEDHSSKDPA</sequence>
<keyword evidence="3" id="KW-0804">Transcription</keyword>
<proteinExistence type="predicted"/>
<keyword evidence="2" id="KW-0238">DNA-binding</keyword>
<gene>
    <name evidence="6" type="ORF">GCM10011314_16410</name>
</gene>
<dbReference type="InterPro" id="IPR036388">
    <property type="entry name" value="WH-like_DNA-bd_sf"/>
</dbReference>
<feature type="compositionally biased region" description="Basic and acidic residues" evidence="4">
    <location>
        <begin position="147"/>
        <end position="163"/>
    </location>
</feature>
<dbReference type="GO" id="GO:0006950">
    <property type="term" value="P:response to stress"/>
    <property type="evidence" value="ECO:0007669"/>
    <property type="project" value="TreeGrafter"/>
</dbReference>
<organism evidence="6 7">
    <name type="scientific">Knoellia flava</name>
    <dbReference type="NCBI Taxonomy" id="913969"/>
    <lineage>
        <taxon>Bacteria</taxon>
        <taxon>Bacillati</taxon>
        <taxon>Actinomycetota</taxon>
        <taxon>Actinomycetes</taxon>
        <taxon>Micrococcales</taxon>
        <taxon>Intrasporangiaceae</taxon>
        <taxon>Knoellia</taxon>
    </lineage>
</organism>
<evidence type="ECO:0000256" key="1">
    <source>
        <dbReference type="ARBA" id="ARBA00023015"/>
    </source>
</evidence>
<evidence type="ECO:0000256" key="2">
    <source>
        <dbReference type="ARBA" id="ARBA00023125"/>
    </source>
</evidence>
<reference evidence="6" key="1">
    <citation type="journal article" date="2014" name="Int. J. Syst. Evol. Microbiol.">
        <title>Complete genome sequence of Corynebacterium casei LMG S-19264T (=DSM 44701T), isolated from a smear-ripened cheese.</title>
        <authorList>
            <consortium name="US DOE Joint Genome Institute (JGI-PGF)"/>
            <person name="Walter F."/>
            <person name="Albersmeier A."/>
            <person name="Kalinowski J."/>
            <person name="Ruckert C."/>
        </authorList>
    </citation>
    <scope>NUCLEOTIDE SEQUENCE</scope>
    <source>
        <strain evidence="6">CGMCC 1.10749</strain>
    </source>
</reference>
<dbReference type="Pfam" id="PF12802">
    <property type="entry name" value="MarR_2"/>
    <property type="match status" value="1"/>
</dbReference>
<reference evidence="6" key="2">
    <citation type="submission" date="2020-09" db="EMBL/GenBank/DDBJ databases">
        <authorList>
            <person name="Sun Q."/>
            <person name="Zhou Y."/>
        </authorList>
    </citation>
    <scope>NUCLEOTIDE SEQUENCE</scope>
    <source>
        <strain evidence="6">CGMCC 1.10749</strain>
    </source>
</reference>
<dbReference type="SMART" id="SM00347">
    <property type="entry name" value="HTH_MARR"/>
    <property type="match status" value="1"/>
</dbReference>
<evidence type="ECO:0000256" key="3">
    <source>
        <dbReference type="ARBA" id="ARBA00023163"/>
    </source>
</evidence>
<dbReference type="Gene3D" id="1.10.10.10">
    <property type="entry name" value="Winged helix-like DNA-binding domain superfamily/Winged helix DNA-binding domain"/>
    <property type="match status" value="1"/>
</dbReference>
<dbReference type="PROSITE" id="PS50995">
    <property type="entry name" value="HTH_MARR_2"/>
    <property type="match status" value="1"/>
</dbReference>
<dbReference type="InterPro" id="IPR023187">
    <property type="entry name" value="Tscrpt_reg_MarR-type_CS"/>
</dbReference>
<dbReference type="CDD" id="cd00090">
    <property type="entry name" value="HTH_ARSR"/>
    <property type="match status" value="1"/>
</dbReference>
<comment type="caution">
    <text evidence="6">The sequence shown here is derived from an EMBL/GenBank/DDBJ whole genome shotgun (WGS) entry which is preliminary data.</text>
</comment>
<dbReference type="InterPro" id="IPR000835">
    <property type="entry name" value="HTH_MarR-typ"/>
</dbReference>
<dbReference type="PANTHER" id="PTHR33164:SF57">
    <property type="entry name" value="MARR-FAMILY TRANSCRIPTIONAL REGULATOR"/>
    <property type="match status" value="1"/>
</dbReference>